<keyword evidence="3" id="KW-0560">Oxidoreductase</keyword>
<comment type="caution">
    <text evidence="5">The sequence shown here is derived from an EMBL/GenBank/DDBJ whole genome shotgun (WGS) entry which is preliminary data.</text>
</comment>
<dbReference type="SUPFAM" id="SSF48264">
    <property type="entry name" value="Cytochrome P450"/>
    <property type="match status" value="1"/>
</dbReference>
<dbReference type="PANTHER" id="PTHR24296">
    <property type="entry name" value="CYTOCHROME P450"/>
    <property type="match status" value="1"/>
</dbReference>
<evidence type="ECO:0000256" key="1">
    <source>
        <dbReference type="ARBA" id="ARBA00010617"/>
    </source>
</evidence>
<reference evidence="5 6" key="1">
    <citation type="submission" date="2024-09" db="EMBL/GenBank/DDBJ databases">
        <title>Chromosome-scale assembly of Riccia fluitans.</title>
        <authorList>
            <person name="Paukszto L."/>
            <person name="Sawicki J."/>
            <person name="Karawczyk K."/>
            <person name="Piernik-Szablinska J."/>
            <person name="Szczecinska M."/>
            <person name="Mazdziarz M."/>
        </authorList>
    </citation>
    <scope>NUCLEOTIDE SEQUENCE [LARGE SCALE GENOMIC DNA]</scope>
    <source>
        <strain evidence="5">Rf_01</strain>
        <tissue evidence="5">Aerial parts of the thallus</tissue>
    </source>
</reference>
<comment type="similarity">
    <text evidence="1">Belongs to the cytochrome P450 family.</text>
</comment>
<dbReference type="Proteomes" id="UP001605036">
    <property type="component" value="Unassembled WGS sequence"/>
</dbReference>
<organism evidence="5 6">
    <name type="scientific">Riccia fluitans</name>
    <dbReference type="NCBI Taxonomy" id="41844"/>
    <lineage>
        <taxon>Eukaryota</taxon>
        <taxon>Viridiplantae</taxon>
        <taxon>Streptophyta</taxon>
        <taxon>Embryophyta</taxon>
        <taxon>Marchantiophyta</taxon>
        <taxon>Marchantiopsida</taxon>
        <taxon>Marchantiidae</taxon>
        <taxon>Marchantiales</taxon>
        <taxon>Ricciaceae</taxon>
        <taxon>Riccia</taxon>
    </lineage>
</organism>
<proteinExistence type="inferred from homology"/>
<accession>A0ABD1Y9Q7</accession>
<keyword evidence="6" id="KW-1185">Reference proteome</keyword>
<dbReference type="Gene3D" id="1.10.630.10">
    <property type="entry name" value="Cytochrome P450"/>
    <property type="match status" value="1"/>
</dbReference>
<name>A0ABD1Y9Q7_9MARC</name>
<dbReference type="EMBL" id="JBHFFA010000006">
    <property type="protein sequence ID" value="KAL2622322.1"/>
    <property type="molecule type" value="Genomic_DNA"/>
</dbReference>
<keyword evidence="4" id="KW-0408">Iron</keyword>
<dbReference type="AlphaFoldDB" id="A0ABD1Y9Q7"/>
<protein>
    <recommendedName>
        <fullName evidence="7">Cytochrome P450</fullName>
    </recommendedName>
</protein>
<gene>
    <name evidence="5" type="ORF">R1flu_002527</name>
</gene>
<dbReference type="GO" id="GO:0046872">
    <property type="term" value="F:metal ion binding"/>
    <property type="evidence" value="ECO:0007669"/>
    <property type="project" value="UniProtKB-KW"/>
</dbReference>
<evidence type="ECO:0000256" key="4">
    <source>
        <dbReference type="ARBA" id="ARBA00023004"/>
    </source>
</evidence>
<evidence type="ECO:0000256" key="2">
    <source>
        <dbReference type="ARBA" id="ARBA00022723"/>
    </source>
</evidence>
<evidence type="ECO:0000256" key="3">
    <source>
        <dbReference type="ARBA" id="ARBA00023002"/>
    </source>
</evidence>
<evidence type="ECO:0000313" key="5">
    <source>
        <dbReference type="EMBL" id="KAL2622322.1"/>
    </source>
</evidence>
<dbReference type="InterPro" id="IPR036396">
    <property type="entry name" value="Cyt_P450_sf"/>
</dbReference>
<sequence length="97" mass="11285">MLAGFRPLLGEGIFNVDGEEWKSQRKVASYQFSSKAVRHFIIEQVIDRFPQSVIEKRRKEVKLKSDNEKARVSEQELAKKFARGDSDLLSRLRFASR</sequence>
<evidence type="ECO:0000313" key="6">
    <source>
        <dbReference type="Proteomes" id="UP001605036"/>
    </source>
</evidence>
<evidence type="ECO:0008006" key="7">
    <source>
        <dbReference type="Google" id="ProtNLM"/>
    </source>
</evidence>
<keyword evidence="2" id="KW-0479">Metal-binding</keyword>
<dbReference type="GO" id="GO:0016491">
    <property type="term" value="F:oxidoreductase activity"/>
    <property type="evidence" value="ECO:0007669"/>
    <property type="project" value="UniProtKB-KW"/>
</dbReference>